<sequence length="1686" mass="186139">MDSAAANTKLSSNEVAFPRGGASVLTPLEMKTISNKATEDVLFEQAEGEKKRAGSTEDGGKARKKARKSKNGNNTKESGDADEQLRPVDHFSFKNLTPGASVLGQVVAITKVQLSLAIGDNLVGHVPITAISNELTAQLEKYEAAMESSDEEDEDDNNEGKSTAAISFKPSFPDLAALFAVGQWLRAVVTPGDETKKEITLSIEPQLTNAALEEADFVPGNFVQAAVQSVEDHGVVFSLGLPQMSGFMPKKELKKAELDVLLFRPGQVVLASVADTKGRTVTLRPSHNENVSKKTTVATISSVDAVHPGAIVNALITEVGEDGVHARAFGMIDGTFSLPHTGEYSVEKLRNHFAIGATVRARVIGVLIDEGVKRLMLSKTPRIFALATGLNREPLDAFPSGFVFQESIPVIGTDSQYIYLAAGAGIVGQVHKSNIDPEKDVNINYRIGTAHRARVLGFNEIDNVLIMTLDPKVIDSKFASVEDIPVGEYISSAQVTKILDDGKGMIVRFFGDFEALVPAKHMSDIKLVYPERKFKVGGSVKGRVLQKNGRKLYVTLRKSLVNMDEEAIVSTTDHLSVGFKTTAVVEKFVPGGAVVSFFGRLRAYLPKNEISETFVADAKDYLRESQAVSVRVLKFTPEDGKITVTLRQAAELSSTQAQHLEELVAGRSVVNAFIVEKTKEAFVVELENSNLRGLIATGHLSDGNYEENRIIYKSSKVGGIMEVLVLEKNMKLRTVVVSAKKSLINAAKTETLPLHYEDIHVGSSVSGFIKSVTSMGLFVSFTGRLTGLVLPKNAAADPTEDLLKRYYKNQSVACEVIKVDNENKRFLLSLAEAASSSAYKPKKLKNPIDTSRKLTTDYACGEATSGTIESVQGNHLKIRLADNFYGRVHASQCIKSAADIVDHRNPLSSFKAGEKINAQVIGYFNARTGRFATNTSFSDDTVVELSMLKAQMKSKSPYKPMPLEDVEINLSVTAYIDSFDHGHALVSLAPGVIGEALVYNLSKNFEEYEDFAANFPIGTALQLTVQRLNAKQQRLVLSAREKDITSTLQVVRGQKLPGMVFFVSDSNVLVEFGRDVVGRAFITDALNDYDEKLESAFKPNQPVLATVDEIESGEKRLVVNIRNEKTAVTKSIRSIEDLKRGMLVKGFIKSISNKGLFVALNRDLFALVRVADISDVPLDDWKKYFKLYQCVTGKISQCQGEGRISMTLKESEVNGDLASFKTFEELEVDQIYDGSVRQVAEFGVFVKLDGTANVSGLCHRSEVSDNKIENVADFFSEGDRVKVKILKVDTQKRQLSLGMKASYFTDLDLDEGDVAMADAASESEADVEDEVMADAFGSDDSESEAEEEGERTTQSTGLSGLSTNGFDWTASILDQAEDDESSDDDGDFTQTKRRRGKGKKQVKDRTQEMNARAPESVGDFERMLVGNPDSSVLWMNYMSFQLQLGEIDKSREIAERALKTINYREEQEKMNIWIAILNLENSFGTDESLAEAFLRSVQYMDSLTMHQKLVGIYVLSEKFDKAEELYRVMCKKFSQNVTVWVQCGSFYLDRSMQDEAHEVLARALQSLPKREHIDVVRKFGQLEFSKGDPEQGRSLFEGLISDAPKRTDLWNVYIDQEIKKADREKVEALFERVITKKLSRKQAKFFFSKWLSFEEDVGDEQAVARVKALAVDFVQKQAKEEEEEEQ</sequence>
<feature type="compositionally biased region" description="Acidic residues" evidence="6">
    <location>
        <begin position="1375"/>
        <end position="1387"/>
    </location>
</feature>
<feature type="domain" description="S1 motif" evidence="7">
    <location>
        <begin position="1053"/>
        <end position="1122"/>
    </location>
</feature>
<dbReference type="PANTHER" id="PTHR23270:SF10">
    <property type="entry name" value="PROTEIN RRP5 HOMOLOG"/>
    <property type="match status" value="1"/>
</dbReference>
<proteinExistence type="predicted"/>
<feature type="domain" description="S1 motif" evidence="7">
    <location>
        <begin position="667"/>
        <end position="740"/>
    </location>
</feature>
<dbReference type="CDD" id="cd05693">
    <property type="entry name" value="S1_Rrp5_repeat_hs1_sc1"/>
    <property type="match status" value="1"/>
</dbReference>
<feature type="domain" description="S1 motif" evidence="7">
    <location>
        <begin position="1229"/>
        <end position="1300"/>
    </location>
</feature>
<evidence type="ECO:0000256" key="5">
    <source>
        <dbReference type="ARBA" id="ARBA00023242"/>
    </source>
</evidence>
<accession>A0A4P6XL57</accession>
<feature type="domain" description="S1 motif" evidence="7">
    <location>
        <begin position="969"/>
        <end position="1040"/>
    </location>
</feature>
<keyword evidence="3" id="KW-0597">Phosphoprotein</keyword>
<name>A0A4P6XL57_9ASCO</name>
<dbReference type="SUPFAM" id="SSF48452">
    <property type="entry name" value="TPR-like"/>
    <property type="match status" value="2"/>
</dbReference>
<feature type="domain" description="S1 motif" evidence="7">
    <location>
        <begin position="99"/>
        <end position="204"/>
    </location>
</feature>
<evidence type="ECO:0000256" key="6">
    <source>
        <dbReference type="SAM" id="MobiDB-lite"/>
    </source>
</evidence>
<dbReference type="FunFam" id="2.40.50.140:FF:000155">
    <property type="entry name" value="rRNA biogenesis protein RRP5"/>
    <property type="match status" value="1"/>
</dbReference>
<dbReference type="InterPro" id="IPR003107">
    <property type="entry name" value="HAT"/>
</dbReference>
<dbReference type="SMART" id="SM00386">
    <property type="entry name" value="HAT"/>
    <property type="match status" value="5"/>
</dbReference>
<evidence type="ECO:0000256" key="2">
    <source>
        <dbReference type="ARBA" id="ARBA00022552"/>
    </source>
</evidence>
<dbReference type="EMBL" id="CP034457">
    <property type="protein sequence ID" value="QBM87255.1"/>
    <property type="molecule type" value="Genomic_DNA"/>
</dbReference>
<protein>
    <submittedName>
        <fullName evidence="8">rRNA biogenesis protein RRP5</fullName>
    </submittedName>
</protein>
<dbReference type="Proteomes" id="UP000292447">
    <property type="component" value="Chromosome II"/>
</dbReference>
<keyword evidence="5" id="KW-0539">Nucleus</keyword>
<organism evidence="8 9">
    <name type="scientific">Metschnikowia aff. pulcherrima</name>
    <dbReference type="NCBI Taxonomy" id="2163413"/>
    <lineage>
        <taxon>Eukaryota</taxon>
        <taxon>Fungi</taxon>
        <taxon>Dikarya</taxon>
        <taxon>Ascomycota</taxon>
        <taxon>Saccharomycotina</taxon>
        <taxon>Pichiomycetes</taxon>
        <taxon>Metschnikowiaceae</taxon>
        <taxon>Metschnikowia</taxon>
    </lineage>
</organism>
<dbReference type="PANTHER" id="PTHR23270">
    <property type="entry name" value="PROGRAMMED CELL DEATH PROTEIN 11 PRE-RRNA PROCESSING PROTEIN RRP5"/>
    <property type="match status" value="1"/>
</dbReference>
<evidence type="ECO:0000313" key="8">
    <source>
        <dbReference type="EMBL" id="QBM87255.1"/>
    </source>
</evidence>
<dbReference type="GO" id="GO:0006364">
    <property type="term" value="P:rRNA processing"/>
    <property type="evidence" value="ECO:0007669"/>
    <property type="project" value="UniProtKB-KW"/>
</dbReference>
<dbReference type="Pfam" id="PF00575">
    <property type="entry name" value="S1"/>
    <property type="match status" value="2"/>
</dbReference>
<feature type="compositionally biased region" description="Basic and acidic residues" evidence="6">
    <location>
        <begin position="47"/>
        <end position="61"/>
    </location>
</feature>
<feature type="region of interest" description="Disordered" evidence="6">
    <location>
        <begin position="44"/>
        <end position="86"/>
    </location>
</feature>
<feature type="domain" description="S1 motif" evidence="7">
    <location>
        <begin position="762"/>
        <end position="831"/>
    </location>
</feature>
<evidence type="ECO:0000256" key="3">
    <source>
        <dbReference type="ARBA" id="ARBA00022553"/>
    </source>
</evidence>
<feature type="compositionally biased region" description="Acidic residues" evidence="6">
    <location>
        <begin position="1336"/>
        <end position="1349"/>
    </location>
</feature>
<evidence type="ECO:0000313" key="9">
    <source>
        <dbReference type="Proteomes" id="UP000292447"/>
    </source>
</evidence>
<feature type="region of interest" description="Disordered" evidence="6">
    <location>
        <begin position="144"/>
        <end position="164"/>
    </location>
</feature>
<evidence type="ECO:0000256" key="4">
    <source>
        <dbReference type="ARBA" id="ARBA00022737"/>
    </source>
</evidence>
<gene>
    <name evidence="8" type="primary">MPUL0B04550</name>
    <name evidence="8" type="ORF">METSCH_B04550</name>
</gene>
<dbReference type="FunFam" id="1.25.40.10:FF:000065">
    <property type="entry name" value="Programmed cell death 11"/>
    <property type="match status" value="1"/>
</dbReference>
<feature type="domain" description="S1 motif" evidence="7">
    <location>
        <begin position="220"/>
        <end position="286"/>
    </location>
</feature>
<dbReference type="SMART" id="SM00316">
    <property type="entry name" value="S1"/>
    <property type="match status" value="13"/>
</dbReference>
<feature type="compositionally biased region" description="Polar residues" evidence="6">
    <location>
        <begin position="1"/>
        <end position="14"/>
    </location>
</feature>
<feature type="compositionally biased region" description="Basic and acidic residues" evidence="6">
    <location>
        <begin position="77"/>
        <end position="86"/>
    </location>
</feature>
<dbReference type="FunFam" id="2.40.50.140:FF:000159">
    <property type="entry name" value="rRNA biogenesis protein rrp5"/>
    <property type="match status" value="1"/>
</dbReference>
<dbReference type="PROSITE" id="PS50126">
    <property type="entry name" value="S1"/>
    <property type="match status" value="12"/>
</dbReference>
<dbReference type="Gene3D" id="2.40.50.140">
    <property type="entry name" value="Nucleic acid-binding proteins"/>
    <property type="match status" value="8"/>
</dbReference>
<dbReference type="STRING" id="2163413.A0A4P6XL57"/>
<feature type="domain" description="S1 motif" evidence="7">
    <location>
        <begin position="578"/>
        <end position="647"/>
    </location>
</feature>
<keyword evidence="9" id="KW-1185">Reference proteome</keyword>
<feature type="compositionally biased region" description="Acidic residues" evidence="6">
    <location>
        <begin position="148"/>
        <end position="157"/>
    </location>
</feature>
<feature type="domain" description="S1 motif" evidence="7">
    <location>
        <begin position="487"/>
        <end position="557"/>
    </location>
</feature>
<feature type="domain" description="S1 motif" evidence="7">
    <location>
        <begin position="861"/>
        <end position="936"/>
    </location>
</feature>
<dbReference type="InterPro" id="IPR048059">
    <property type="entry name" value="Rrp5_S1_rpt_hs1_sc1"/>
</dbReference>
<comment type="subcellular location">
    <subcellularLocation>
        <location evidence="1">Nucleus</location>
        <location evidence="1">Nucleolus</location>
    </subcellularLocation>
</comment>
<evidence type="ECO:0000256" key="1">
    <source>
        <dbReference type="ARBA" id="ARBA00004604"/>
    </source>
</evidence>
<dbReference type="Gene3D" id="1.25.40.10">
    <property type="entry name" value="Tetratricopeptide repeat domain"/>
    <property type="match status" value="1"/>
</dbReference>
<dbReference type="FunFam" id="2.40.50.140:FF:000103">
    <property type="entry name" value="protein RRP5 homolog"/>
    <property type="match status" value="1"/>
</dbReference>
<dbReference type="GO" id="GO:0032040">
    <property type="term" value="C:small-subunit processome"/>
    <property type="evidence" value="ECO:0007669"/>
    <property type="project" value="TreeGrafter"/>
</dbReference>
<feature type="domain" description="S1 motif" evidence="7">
    <location>
        <begin position="1141"/>
        <end position="1209"/>
    </location>
</feature>
<feature type="domain" description="S1 motif" evidence="7">
    <location>
        <begin position="309"/>
        <end position="380"/>
    </location>
</feature>
<dbReference type="GO" id="GO:0003723">
    <property type="term" value="F:RNA binding"/>
    <property type="evidence" value="ECO:0007669"/>
    <property type="project" value="TreeGrafter"/>
</dbReference>
<feature type="region of interest" description="Disordered" evidence="6">
    <location>
        <begin position="1336"/>
        <end position="1415"/>
    </location>
</feature>
<evidence type="ECO:0000259" key="7">
    <source>
        <dbReference type="PROSITE" id="PS50126"/>
    </source>
</evidence>
<dbReference type="SUPFAM" id="SSF50249">
    <property type="entry name" value="Nucleic acid-binding proteins"/>
    <property type="match status" value="12"/>
</dbReference>
<keyword evidence="2" id="KW-0698">rRNA processing</keyword>
<keyword evidence="4" id="KW-0677">Repeat</keyword>
<reference evidence="9" key="1">
    <citation type="submission" date="2019-03" db="EMBL/GenBank/DDBJ databases">
        <title>Snf2 controls pulcherriminic acid biosynthesis and connects pigmentation and antifungal activity of the yeast Metschnikowia pulcherrima.</title>
        <authorList>
            <person name="Gore-Lloyd D."/>
            <person name="Sumann I."/>
            <person name="Brachmann A.O."/>
            <person name="Schneeberger K."/>
            <person name="Ortiz-Merino R.A."/>
            <person name="Moreno-Beltran M."/>
            <person name="Schlaefli M."/>
            <person name="Kirner P."/>
            <person name="Santos Kron A."/>
            <person name="Wolfe K.H."/>
            <person name="Piel J."/>
            <person name="Ahrens C.H."/>
            <person name="Henk D."/>
            <person name="Freimoser F.M."/>
        </authorList>
    </citation>
    <scope>NUCLEOTIDE SEQUENCE [LARGE SCALE GENOMIC DNA]</scope>
    <source>
        <strain evidence="9">APC 1.2</strain>
    </source>
</reference>
<dbReference type="InterPro" id="IPR011990">
    <property type="entry name" value="TPR-like_helical_dom_sf"/>
</dbReference>
<dbReference type="InterPro" id="IPR003029">
    <property type="entry name" value="S1_domain"/>
</dbReference>
<feature type="compositionally biased region" description="Low complexity" evidence="6">
    <location>
        <begin position="1352"/>
        <end position="1363"/>
    </location>
</feature>
<dbReference type="InterPro" id="IPR045209">
    <property type="entry name" value="Rrp5"/>
</dbReference>
<feature type="region of interest" description="Disordered" evidence="6">
    <location>
        <begin position="1"/>
        <end position="21"/>
    </location>
</feature>
<dbReference type="InterPro" id="IPR012340">
    <property type="entry name" value="NA-bd_OB-fold"/>
</dbReference>
<feature type="compositionally biased region" description="Basic residues" evidence="6">
    <location>
        <begin position="1391"/>
        <end position="1400"/>
    </location>
</feature>